<dbReference type="AlphaFoldDB" id="A0A7T7XRH2"/>
<dbReference type="PANTHER" id="PTHR30615">
    <property type="entry name" value="UNCHARACTERIZED PROTEIN YJBQ-RELATED"/>
    <property type="match status" value="1"/>
</dbReference>
<gene>
    <name evidence="2" type="ORF">JFL75_09680</name>
</gene>
<reference evidence="2" key="1">
    <citation type="submission" date="2021-01" db="EMBL/GenBank/DDBJ databases">
        <title>Description of Breznakiella homolactica.</title>
        <authorList>
            <person name="Song Y."/>
            <person name="Brune A."/>
        </authorList>
    </citation>
    <scope>NUCLEOTIDE SEQUENCE</scope>
    <source>
        <strain evidence="2">RmG30</strain>
    </source>
</reference>
<keyword evidence="3" id="KW-1185">Reference proteome</keyword>
<dbReference type="RefSeq" id="WP_215628468.1">
    <property type="nucleotide sequence ID" value="NZ_CP067089.2"/>
</dbReference>
<dbReference type="PIRSF" id="PIRSF004681">
    <property type="entry name" value="UCP004681"/>
    <property type="match status" value="1"/>
</dbReference>
<dbReference type="Pfam" id="PF01894">
    <property type="entry name" value="YjbQ"/>
    <property type="match status" value="1"/>
</dbReference>
<proteinExistence type="inferred from homology"/>
<sequence>MFYTIKFRTDAQHSWKNLNEDINAVLAENSIGDGICCVFNPHSTAGLFINSYMDPKTPDDIFDTIKSLVPMRVDFRHQFDTPSDAAAHIKSCLVGNSETVFVEEGRLKLGGSQGIIFAEFDGPRDREVWLKVIKA</sequence>
<dbReference type="Proteomes" id="UP000595917">
    <property type="component" value="Chromosome"/>
</dbReference>
<accession>A0A7T7XRH2</accession>
<organism evidence="2 3">
    <name type="scientific">Breznakiella homolactica</name>
    <dbReference type="NCBI Taxonomy" id="2798577"/>
    <lineage>
        <taxon>Bacteria</taxon>
        <taxon>Pseudomonadati</taxon>
        <taxon>Spirochaetota</taxon>
        <taxon>Spirochaetia</taxon>
        <taxon>Spirochaetales</taxon>
        <taxon>Breznakiellaceae</taxon>
        <taxon>Breznakiella</taxon>
    </lineage>
</organism>
<dbReference type="InterPro" id="IPR035917">
    <property type="entry name" value="YjbQ-like_sf"/>
</dbReference>
<dbReference type="SUPFAM" id="SSF111038">
    <property type="entry name" value="YjbQ-like"/>
    <property type="match status" value="1"/>
</dbReference>
<protein>
    <submittedName>
        <fullName evidence="2">YjbQ family protein</fullName>
    </submittedName>
</protein>
<name>A0A7T7XRH2_9SPIR</name>
<dbReference type="InterPro" id="IPR001602">
    <property type="entry name" value="UPF0047_YjbQ-like"/>
</dbReference>
<comment type="similarity">
    <text evidence="1">Belongs to the UPF0047 family.</text>
</comment>
<evidence type="ECO:0000313" key="2">
    <source>
        <dbReference type="EMBL" id="QQO11159.1"/>
    </source>
</evidence>
<dbReference type="EMBL" id="CP067089">
    <property type="protein sequence ID" value="QQO11159.1"/>
    <property type="molecule type" value="Genomic_DNA"/>
</dbReference>
<evidence type="ECO:0000313" key="3">
    <source>
        <dbReference type="Proteomes" id="UP000595917"/>
    </source>
</evidence>
<dbReference type="PANTHER" id="PTHR30615:SF8">
    <property type="entry name" value="UPF0047 PROTEIN C4A8.02C"/>
    <property type="match status" value="1"/>
</dbReference>
<dbReference type="KEGG" id="bhc:JFL75_09680"/>
<dbReference type="NCBIfam" id="TIGR00149">
    <property type="entry name" value="TIGR00149_YjbQ"/>
    <property type="match status" value="1"/>
</dbReference>
<evidence type="ECO:0000256" key="1">
    <source>
        <dbReference type="ARBA" id="ARBA00005534"/>
    </source>
</evidence>
<dbReference type="Gene3D" id="2.60.120.460">
    <property type="entry name" value="YjbQ-like"/>
    <property type="match status" value="1"/>
</dbReference>